<sequence length="267" mass="27944">MIMSSAAPGSRSFADGEALGILLLVAVALVAVWVGTRTWRRGPVPTGADDAEQAGAVAVRRGNIVRGVLLLIAAAGLIWVFTYPYRGDPPAVEAAPVAQEPVGQSPSATTAPAEAERVIDAAPRVGEYRLHTGAEAAEYQRVVPGKPETGKRWFYDGPGEGPIGALLQISAVEWDAELAGATSPEAISDELRNFFAGARATQVTDFEAGPWGGRLSCGFVATDIGRQIVCAWADSATRGQIGLTDEDSLAKAAEVALQFRSASEKRT</sequence>
<evidence type="ECO:0000313" key="3">
    <source>
        <dbReference type="Proteomes" id="UP000471648"/>
    </source>
</evidence>
<proteinExistence type="predicted"/>
<dbReference type="Proteomes" id="UP000471648">
    <property type="component" value="Unassembled WGS sequence"/>
</dbReference>
<keyword evidence="1" id="KW-1133">Transmembrane helix</keyword>
<dbReference type="RefSeq" id="WP_143681386.1">
    <property type="nucleotide sequence ID" value="NZ_JAAGME010001487.1"/>
</dbReference>
<keyword evidence="1" id="KW-0472">Membrane</keyword>
<protein>
    <submittedName>
        <fullName evidence="2">Uncharacterized protein</fullName>
    </submittedName>
</protein>
<dbReference type="AlphaFoldDB" id="A0A6N9VH50"/>
<comment type="caution">
    <text evidence="2">The sequence shown here is derived from an EMBL/GenBank/DDBJ whole genome shotgun (WGS) entry which is preliminary data.</text>
</comment>
<evidence type="ECO:0000256" key="1">
    <source>
        <dbReference type="SAM" id="Phobius"/>
    </source>
</evidence>
<evidence type="ECO:0000313" key="2">
    <source>
        <dbReference type="EMBL" id="NEB72200.1"/>
    </source>
</evidence>
<gene>
    <name evidence="2" type="ORF">G3I39_34785</name>
</gene>
<accession>A0A6N9VH50</accession>
<feature type="transmembrane region" description="Helical" evidence="1">
    <location>
        <begin position="18"/>
        <end position="36"/>
    </location>
</feature>
<name>A0A6N9VH50_STRMI</name>
<reference evidence="2 3" key="1">
    <citation type="submission" date="2020-01" db="EMBL/GenBank/DDBJ databases">
        <title>Insect and environment-associated Actinomycetes.</title>
        <authorList>
            <person name="Currrie C."/>
            <person name="Chevrette M."/>
            <person name="Carlson C."/>
            <person name="Stubbendieck R."/>
            <person name="Wendt-Pienkowski E."/>
        </authorList>
    </citation>
    <scope>NUCLEOTIDE SEQUENCE [LARGE SCALE GENOMIC DNA]</scope>
    <source>
        <strain evidence="2 3">SID14438</strain>
    </source>
</reference>
<keyword evidence="1" id="KW-0812">Transmembrane</keyword>
<organism evidence="2 3">
    <name type="scientific">Streptomyces microflavus</name>
    <name type="common">Streptomyces lipmanii</name>
    <dbReference type="NCBI Taxonomy" id="1919"/>
    <lineage>
        <taxon>Bacteria</taxon>
        <taxon>Bacillati</taxon>
        <taxon>Actinomycetota</taxon>
        <taxon>Actinomycetes</taxon>
        <taxon>Kitasatosporales</taxon>
        <taxon>Streptomycetaceae</taxon>
        <taxon>Streptomyces</taxon>
    </lineage>
</organism>
<dbReference type="EMBL" id="JAAGME010001487">
    <property type="protein sequence ID" value="NEB72200.1"/>
    <property type="molecule type" value="Genomic_DNA"/>
</dbReference>
<feature type="transmembrane region" description="Helical" evidence="1">
    <location>
        <begin position="68"/>
        <end position="85"/>
    </location>
</feature>